<proteinExistence type="predicted"/>
<organism evidence="2 3">
    <name type="scientific">Thalassiosira oceanica</name>
    <name type="common">Marine diatom</name>
    <dbReference type="NCBI Taxonomy" id="159749"/>
    <lineage>
        <taxon>Eukaryota</taxon>
        <taxon>Sar</taxon>
        <taxon>Stramenopiles</taxon>
        <taxon>Ochrophyta</taxon>
        <taxon>Bacillariophyta</taxon>
        <taxon>Coscinodiscophyceae</taxon>
        <taxon>Thalassiosirophycidae</taxon>
        <taxon>Thalassiosirales</taxon>
        <taxon>Thalassiosiraceae</taxon>
        <taxon>Thalassiosira</taxon>
    </lineage>
</organism>
<feature type="non-terminal residue" evidence="2">
    <location>
        <position position="1"/>
    </location>
</feature>
<dbReference type="AlphaFoldDB" id="K0RNC7"/>
<protein>
    <submittedName>
        <fullName evidence="2">Uncharacterized protein</fullName>
    </submittedName>
</protein>
<evidence type="ECO:0000313" key="3">
    <source>
        <dbReference type="Proteomes" id="UP000266841"/>
    </source>
</evidence>
<dbReference type="EMBL" id="AGNL01037176">
    <property type="protein sequence ID" value="EJK53724.1"/>
    <property type="molecule type" value="Genomic_DNA"/>
</dbReference>
<accession>K0RNC7</accession>
<reference evidence="2 3" key="1">
    <citation type="journal article" date="2012" name="Genome Biol.">
        <title>Genome and low-iron response of an oceanic diatom adapted to chronic iron limitation.</title>
        <authorList>
            <person name="Lommer M."/>
            <person name="Specht M."/>
            <person name="Roy A.S."/>
            <person name="Kraemer L."/>
            <person name="Andreson R."/>
            <person name="Gutowska M.A."/>
            <person name="Wolf J."/>
            <person name="Bergner S.V."/>
            <person name="Schilhabel M.B."/>
            <person name="Klostermeier U.C."/>
            <person name="Beiko R.G."/>
            <person name="Rosenstiel P."/>
            <person name="Hippler M."/>
            <person name="Laroche J."/>
        </authorList>
    </citation>
    <scope>NUCLEOTIDE SEQUENCE [LARGE SCALE GENOMIC DNA]</scope>
    <source>
        <strain evidence="2 3">CCMP1005</strain>
    </source>
</reference>
<evidence type="ECO:0000256" key="1">
    <source>
        <dbReference type="SAM" id="MobiDB-lite"/>
    </source>
</evidence>
<dbReference type="OrthoDB" id="418492at2759"/>
<name>K0RNC7_THAOC</name>
<sequence length="130" mass="13430">AGCRLTGAIWKEIPTAQQSSEGAAPPDNRLHKGAPAAAVASSSSSNVPVELNFRLPVDLQGGAGARAVAARNAALPIRDSSHDRNFVGGELYGPGTLTYNDGGMIKGTFVDGYIDAGMAEKVKCDDVRDC</sequence>
<comment type="caution">
    <text evidence="2">The sequence shown here is derived from an EMBL/GenBank/DDBJ whole genome shotgun (WGS) entry which is preliminary data.</text>
</comment>
<dbReference type="Proteomes" id="UP000266841">
    <property type="component" value="Unassembled WGS sequence"/>
</dbReference>
<feature type="compositionally biased region" description="Low complexity" evidence="1">
    <location>
        <begin position="34"/>
        <end position="46"/>
    </location>
</feature>
<gene>
    <name evidence="2" type="ORF">THAOC_26776</name>
</gene>
<keyword evidence="3" id="KW-1185">Reference proteome</keyword>
<evidence type="ECO:0000313" key="2">
    <source>
        <dbReference type="EMBL" id="EJK53724.1"/>
    </source>
</evidence>
<feature type="region of interest" description="Disordered" evidence="1">
    <location>
        <begin position="14"/>
        <end position="46"/>
    </location>
</feature>